<dbReference type="InterPro" id="IPR024520">
    <property type="entry name" value="DUF3558"/>
</dbReference>
<comment type="caution">
    <text evidence="1">The sequence shown here is derived from an EMBL/GenBank/DDBJ whole genome shotgun (WGS) entry which is preliminary data.</text>
</comment>
<evidence type="ECO:0008006" key="3">
    <source>
        <dbReference type="Google" id="ProtNLM"/>
    </source>
</evidence>
<sequence length="367" mass="39907">MPDDTKSGTSPTLGAGHAPKPVRVGLTVAALALAVALIAGCSTDGRASGYDLQITSGTAGVPFSKNAVPLSQTMDPKNVDETALLDFFQSPNNPNCSVLPTRRTRACFWRMESDRPSIIDVDAHVFSSKIGFSEVRLQSNFTDFRPTQVNGKPALFFSNKGDSTELVCNIAWGTLTGSVFVTIAAGGSQVPVDLCKATQTWAEMVYPFTTTSPPARPDPKTLATLWKPDALNTPEFLRPNTLSATLGEGPDECTNFTGAIRSCIWELHNKSYRYGTRNLYNVRISSTALPYKEFTERRAKAYPDTNPIQVNGKPAFLYRLFPEVCTIAWPTRSGTAWARITPWGEDDKVDVCAVANRVASTAQPRSQ</sequence>
<dbReference type="OrthoDB" id="4552889at2"/>
<proteinExistence type="predicted"/>
<dbReference type="Proteomes" id="UP000035088">
    <property type="component" value="Unassembled WGS sequence"/>
</dbReference>
<name>G7H042_9ACTN</name>
<dbReference type="AlphaFoldDB" id="G7H042"/>
<organism evidence="1 2">
    <name type="scientific">Gordonia araii NBRC 100433</name>
    <dbReference type="NCBI Taxonomy" id="1073574"/>
    <lineage>
        <taxon>Bacteria</taxon>
        <taxon>Bacillati</taxon>
        <taxon>Actinomycetota</taxon>
        <taxon>Actinomycetes</taxon>
        <taxon>Mycobacteriales</taxon>
        <taxon>Gordoniaceae</taxon>
        <taxon>Gordonia</taxon>
    </lineage>
</organism>
<evidence type="ECO:0000313" key="1">
    <source>
        <dbReference type="EMBL" id="GAB09217.1"/>
    </source>
</evidence>
<dbReference type="EMBL" id="BAEE01000033">
    <property type="protein sequence ID" value="GAB09217.1"/>
    <property type="molecule type" value="Genomic_DNA"/>
</dbReference>
<protein>
    <recommendedName>
        <fullName evidence="3">DUF3558 domain-containing protein</fullName>
    </recommendedName>
</protein>
<dbReference type="STRING" id="1073574.GOARA_033_00180"/>
<accession>G7H042</accession>
<reference evidence="1 2" key="1">
    <citation type="submission" date="2011-11" db="EMBL/GenBank/DDBJ databases">
        <title>Whole genome shotgun sequence of Gordonia araii NBRC 100433.</title>
        <authorList>
            <person name="Yoshida Y."/>
            <person name="Hosoyama A."/>
            <person name="Tsuchikane K."/>
            <person name="Katsumata H."/>
            <person name="Yamazaki S."/>
            <person name="Fujita N."/>
        </authorList>
    </citation>
    <scope>NUCLEOTIDE SEQUENCE [LARGE SCALE GENOMIC DNA]</scope>
    <source>
        <strain evidence="1 2">NBRC 100433</strain>
    </source>
</reference>
<evidence type="ECO:0000313" key="2">
    <source>
        <dbReference type="Proteomes" id="UP000035088"/>
    </source>
</evidence>
<dbReference type="Pfam" id="PF12079">
    <property type="entry name" value="DUF3558"/>
    <property type="match status" value="1"/>
</dbReference>
<keyword evidence="2" id="KW-1185">Reference proteome</keyword>
<gene>
    <name evidence="1" type="ORF">GOARA_033_00180</name>
</gene>